<dbReference type="STRING" id="1049790.LEP1GSC047_2636"/>
<dbReference type="NCBIfam" id="NF047547">
    <property type="entry name" value="LIC_12096_fam"/>
    <property type="match status" value="1"/>
</dbReference>
<reference evidence="1 2" key="1">
    <citation type="submission" date="2013-05" db="EMBL/GenBank/DDBJ databases">
        <authorList>
            <person name="Harkins D.M."/>
            <person name="Durkin A.S."/>
            <person name="Brinkac L.M."/>
            <person name="Haft D.H."/>
            <person name="Selengut J.D."/>
            <person name="Sanka R."/>
            <person name="DePew J."/>
            <person name="Purushe J."/>
            <person name="Hartskeerl R.A."/>
            <person name="Ahmed A."/>
            <person name="van der Linden H."/>
            <person name="Goris M.G.A."/>
            <person name="Vinetz J.M."/>
            <person name="Sutton G.G."/>
            <person name="Nierman W.C."/>
            <person name="Fouts D.E."/>
        </authorList>
    </citation>
    <scope>NUCLEOTIDE SEQUENCE [LARGE SCALE GENOMIC DNA]</scope>
    <source>
        <strain evidence="1 2">10</strain>
    </source>
</reference>
<dbReference type="EMBL" id="AHMM02000017">
    <property type="protein sequence ID" value="EQA36734.1"/>
    <property type="molecule type" value="Genomic_DNA"/>
</dbReference>
<dbReference type="NCBIfam" id="NF047545">
    <property type="entry name" value="EndstnLikeLenA"/>
    <property type="match status" value="1"/>
</dbReference>
<organism evidence="1 2">
    <name type="scientific">Leptospira inadai serovar Lyme str. 10</name>
    <dbReference type="NCBI Taxonomy" id="1049790"/>
    <lineage>
        <taxon>Bacteria</taxon>
        <taxon>Pseudomonadati</taxon>
        <taxon>Spirochaetota</taxon>
        <taxon>Spirochaetia</taxon>
        <taxon>Leptospirales</taxon>
        <taxon>Leptospiraceae</taxon>
        <taxon>Leptospira</taxon>
    </lineage>
</organism>
<accession>V6HV81</accession>
<gene>
    <name evidence="1" type="ORF">LEP1GSC047_2636</name>
</gene>
<protein>
    <submittedName>
        <fullName evidence="1">Uncharacterized protein</fullName>
    </submittedName>
</protein>
<proteinExistence type="predicted"/>
<dbReference type="Proteomes" id="UP000018719">
    <property type="component" value="Unassembled WGS sequence"/>
</dbReference>
<evidence type="ECO:0000313" key="1">
    <source>
        <dbReference type="EMBL" id="EQA36734.1"/>
    </source>
</evidence>
<name>V6HV81_9LEPT</name>
<comment type="caution">
    <text evidence="1">The sequence shown here is derived from an EMBL/GenBank/DDBJ whole genome shotgun (WGS) entry which is preliminary data.</text>
</comment>
<evidence type="ECO:0000313" key="2">
    <source>
        <dbReference type="Proteomes" id="UP000018719"/>
    </source>
</evidence>
<dbReference type="AlphaFoldDB" id="V6HV81"/>
<sequence length="256" mass="29305">MPSQLSRPQTQRLLLRDKPNRKFIPTKKPRSVERILLGCVLLLFITASSAFSQSPDAQKSQASSTAQILNQRILKAYESLGVARELLKLERMESLPQGTVVTWVGNFPNRKGVKITKFSVTQSHQIPGGIDRSEEKSILLEFNGSTLSKVESEIKTANYATEDTTSVRMTDNTPLDNNVDDLMIHADRNGREAQYPLNFLPDEGVNRERSEFKKEFYLKLIEDFFIHVLRIQEMQNQQTAKNQKKLLQTFKESLEY</sequence>
<dbReference type="RefSeq" id="WP_020988712.1">
    <property type="nucleotide sequence ID" value="NZ_AHMM02000017.1"/>
</dbReference>